<accession>A0A8I0CZ33</accession>
<gene>
    <name evidence="1" type="ORF">HU722_25230</name>
</gene>
<comment type="caution">
    <text evidence="1">The sequence shown here is derived from an EMBL/GenBank/DDBJ whole genome shotgun (WGS) entry which is preliminary data.</text>
</comment>
<dbReference type="EMBL" id="JABWQF010000016">
    <property type="protein sequence ID" value="MBC3294830.1"/>
    <property type="molecule type" value="Genomic_DNA"/>
</dbReference>
<organism evidence="1">
    <name type="scientific">Pseudomonas tritici</name>
    <dbReference type="NCBI Taxonomy" id="2745518"/>
    <lineage>
        <taxon>Bacteria</taxon>
        <taxon>Pseudomonadati</taxon>
        <taxon>Pseudomonadota</taxon>
        <taxon>Gammaproteobacteria</taxon>
        <taxon>Pseudomonadales</taxon>
        <taxon>Pseudomonadaceae</taxon>
        <taxon>Pseudomonas</taxon>
    </lineage>
</organism>
<protein>
    <submittedName>
        <fullName evidence="1">Uncharacterized protein</fullName>
    </submittedName>
</protein>
<reference evidence="1" key="1">
    <citation type="journal article" date="2020" name="Microorganisms">
        <title>Reliable Identification of Environmental Pseudomonas Isolates Using the rpoD Gene.</title>
        <authorList>
            <consortium name="The Broad Institute Genome Sequencing Platform"/>
            <person name="Girard L."/>
            <person name="Lood C."/>
            <person name="Rokni-Zadeh H."/>
            <person name="van Noort V."/>
            <person name="Lavigne R."/>
            <person name="De Mot R."/>
        </authorList>
    </citation>
    <scope>NUCLEOTIDE SEQUENCE [LARGE SCALE GENOMIC DNA]</scope>
    <source>
        <strain evidence="1">SWRI145</strain>
    </source>
</reference>
<proteinExistence type="predicted"/>
<dbReference type="AlphaFoldDB" id="A0A8I0CZ33"/>
<evidence type="ECO:0000313" key="1">
    <source>
        <dbReference type="EMBL" id="MBC3294830.1"/>
    </source>
</evidence>
<name>A0A8I0CZ33_9PSED</name>
<sequence length="68" mass="8205">MYQAKTDVLEALRSGKLLPKICQQYSHNKNLSDERRKMFRVALISYRIEQLQEILRNEEQPNEHPIHR</sequence>